<dbReference type="Pfam" id="PF03466">
    <property type="entry name" value="LysR_substrate"/>
    <property type="match status" value="1"/>
</dbReference>
<dbReference type="GO" id="GO:0032993">
    <property type="term" value="C:protein-DNA complex"/>
    <property type="evidence" value="ECO:0007669"/>
    <property type="project" value="TreeGrafter"/>
</dbReference>
<dbReference type="PRINTS" id="PR00039">
    <property type="entry name" value="HTHLYSR"/>
</dbReference>
<comment type="caution">
    <text evidence="6">The sequence shown here is derived from an EMBL/GenBank/DDBJ whole genome shotgun (WGS) entry which is preliminary data.</text>
</comment>
<feature type="domain" description="HTH lysR-type" evidence="5">
    <location>
        <begin position="59"/>
        <end position="116"/>
    </location>
</feature>
<sequence length="348" mass="37304">MPLSSAAFAAAPISSMVLPSSSIHSPILMSSSQRAQRLPTQTQLRCTAIRNRDRRGCPMELRQLRYFVTVAEELHFGRAADRLNIVQPAVSQQVARLERELGLQLLDRSSRHVRLTGDGERMLREARAVLSAADRAAEVAAELASGRSGVLRIGTAAGLRDRLERGLTALRTQTPDLEIQLSAGSTAGYLTALRSGELDIAFVRGEVAAADLQVIELWRDPLSVLVPTAFRSDDGVKLIDLAGLPLRLPADDTWLRDHLVAACRGAGFEPLIGRPIEDFESAVVEMSTGSPAWTVVYGTACEAAEGALWMGLLNPPETAPGNLVMGPGQSECARVLLDAFGDEPPGGP</sequence>
<dbReference type="InterPro" id="IPR036390">
    <property type="entry name" value="WH_DNA-bd_sf"/>
</dbReference>
<dbReference type="InterPro" id="IPR000847">
    <property type="entry name" value="LysR_HTH_N"/>
</dbReference>
<evidence type="ECO:0000313" key="6">
    <source>
        <dbReference type="EMBL" id="TKK81563.1"/>
    </source>
</evidence>
<dbReference type="PANTHER" id="PTHR30346">
    <property type="entry name" value="TRANSCRIPTIONAL DUAL REGULATOR HCAR-RELATED"/>
    <property type="match status" value="1"/>
</dbReference>
<dbReference type="GO" id="GO:0003677">
    <property type="term" value="F:DNA binding"/>
    <property type="evidence" value="ECO:0007669"/>
    <property type="project" value="UniProtKB-KW"/>
</dbReference>
<protein>
    <submittedName>
        <fullName evidence="6">LysR family transcriptional regulator</fullName>
    </submittedName>
</protein>
<dbReference type="PROSITE" id="PS50931">
    <property type="entry name" value="HTH_LYSR"/>
    <property type="match status" value="1"/>
</dbReference>
<dbReference type="InterPro" id="IPR005119">
    <property type="entry name" value="LysR_subst-bd"/>
</dbReference>
<dbReference type="Gene3D" id="3.40.190.10">
    <property type="entry name" value="Periplasmic binding protein-like II"/>
    <property type="match status" value="2"/>
</dbReference>
<comment type="similarity">
    <text evidence="1">Belongs to the LysR transcriptional regulatory family.</text>
</comment>
<dbReference type="OrthoDB" id="3181812at2"/>
<name>A0A4V5UXP5_9ACTN</name>
<evidence type="ECO:0000256" key="2">
    <source>
        <dbReference type="ARBA" id="ARBA00023015"/>
    </source>
</evidence>
<dbReference type="EMBL" id="SZPZ01000001">
    <property type="protein sequence ID" value="TKK81563.1"/>
    <property type="molecule type" value="Genomic_DNA"/>
</dbReference>
<proteinExistence type="inferred from homology"/>
<dbReference type="PANTHER" id="PTHR30346:SF0">
    <property type="entry name" value="HCA OPERON TRANSCRIPTIONAL ACTIVATOR HCAR"/>
    <property type="match status" value="1"/>
</dbReference>
<organism evidence="6 7">
    <name type="scientific">Kribbella jiaozuonensis</name>
    <dbReference type="NCBI Taxonomy" id="2575441"/>
    <lineage>
        <taxon>Bacteria</taxon>
        <taxon>Bacillati</taxon>
        <taxon>Actinomycetota</taxon>
        <taxon>Actinomycetes</taxon>
        <taxon>Propionibacteriales</taxon>
        <taxon>Kribbellaceae</taxon>
        <taxon>Kribbella</taxon>
    </lineage>
</organism>
<keyword evidence="3" id="KW-0238">DNA-binding</keyword>
<evidence type="ECO:0000256" key="3">
    <source>
        <dbReference type="ARBA" id="ARBA00023125"/>
    </source>
</evidence>
<dbReference type="Pfam" id="PF00126">
    <property type="entry name" value="HTH_1"/>
    <property type="match status" value="1"/>
</dbReference>
<dbReference type="SUPFAM" id="SSF46785">
    <property type="entry name" value="Winged helix' DNA-binding domain"/>
    <property type="match status" value="1"/>
</dbReference>
<dbReference type="SUPFAM" id="SSF53850">
    <property type="entry name" value="Periplasmic binding protein-like II"/>
    <property type="match status" value="1"/>
</dbReference>
<gene>
    <name evidence="6" type="ORF">FDA38_01580</name>
</gene>
<reference evidence="6 7" key="1">
    <citation type="submission" date="2019-04" db="EMBL/GenBank/DDBJ databases">
        <title>Kribbella sp. NEAU-THZ 27 nov., a novel actinomycete isolated from soil.</title>
        <authorList>
            <person name="Duan L."/>
        </authorList>
    </citation>
    <scope>NUCLEOTIDE SEQUENCE [LARGE SCALE GENOMIC DNA]</scope>
    <source>
        <strain evidence="7">NEAU-THZ27</strain>
    </source>
</reference>
<accession>A0A4V5UXP5</accession>
<dbReference type="GO" id="GO:0003700">
    <property type="term" value="F:DNA-binding transcription factor activity"/>
    <property type="evidence" value="ECO:0007669"/>
    <property type="project" value="InterPro"/>
</dbReference>
<dbReference type="Gene3D" id="1.10.10.10">
    <property type="entry name" value="Winged helix-like DNA-binding domain superfamily/Winged helix DNA-binding domain"/>
    <property type="match status" value="1"/>
</dbReference>
<evidence type="ECO:0000313" key="7">
    <source>
        <dbReference type="Proteomes" id="UP000305836"/>
    </source>
</evidence>
<keyword evidence="4" id="KW-0804">Transcription</keyword>
<dbReference type="AlphaFoldDB" id="A0A4V5UXP5"/>
<dbReference type="Proteomes" id="UP000305836">
    <property type="component" value="Unassembled WGS sequence"/>
</dbReference>
<evidence type="ECO:0000256" key="4">
    <source>
        <dbReference type="ARBA" id="ARBA00023163"/>
    </source>
</evidence>
<evidence type="ECO:0000259" key="5">
    <source>
        <dbReference type="PROSITE" id="PS50931"/>
    </source>
</evidence>
<keyword evidence="7" id="KW-1185">Reference proteome</keyword>
<dbReference type="InterPro" id="IPR036388">
    <property type="entry name" value="WH-like_DNA-bd_sf"/>
</dbReference>
<evidence type="ECO:0000256" key="1">
    <source>
        <dbReference type="ARBA" id="ARBA00009437"/>
    </source>
</evidence>
<dbReference type="FunFam" id="1.10.10.10:FF:000001">
    <property type="entry name" value="LysR family transcriptional regulator"/>
    <property type="match status" value="1"/>
</dbReference>
<keyword evidence="2" id="KW-0805">Transcription regulation</keyword>